<name>A0AAV5R370_PICKL</name>
<feature type="compositionally biased region" description="Low complexity" evidence="1">
    <location>
        <begin position="293"/>
        <end position="303"/>
    </location>
</feature>
<feature type="compositionally biased region" description="Polar residues" evidence="1">
    <location>
        <begin position="313"/>
        <end position="343"/>
    </location>
</feature>
<proteinExistence type="predicted"/>
<reference evidence="3 4" key="1">
    <citation type="journal article" date="2023" name="Elife">
        <title>Identification of key yeast species and microbe-microbe interactions impacting larval growth of Drosophila in the wild.</title>
        <authorList>
            <person name="Mure A."/>
            <person name="Sugiura Y."/>
            <person name="Maeda R."/>
            <person name="Honda K."/>
            <person name="Sakurai N."/>
            <person name="Takahashi Y."/>
            <person name="Watada M."/>
            <person name="Katoh T."/>
            <person name="Gotoh A."/>
            <person name="Gotoh Y."/>
            <person name="Taniguchi I."/>
            <person name="Nakamura K."/>
            <person name="Hayashi T."/>
            <person name="Katayama T."/>
            <person name="Uemura T."/>
            <person name="Hattori Y."/>
        </authorList>
    </citation>
    <scope>NUCLEOTIDE SEQUENCE [LARGE SCALE GENOMIC DNA]</scope>
    <source>
        <strain evidence="3 4">PK-24</strain>
    </source>
</reference>
<gene>
    <name evidence="3" type="ORF">DAPK24_025210</name>
</gene>
<evidence type="ECO:0000256" key="2">
    <source>
        <dbReference type="SAM" id="Phobius"/>
    </source>
</evidence>
<dbReference type="EMBL" id="BTGB01000003">
    <property type="protein sequence ID" value="GMM45946.1"/>
    <property type="molecule type" value="Genomic_DNA"/>
</dbReference>
<dbReference type="Proteomes" id="UP001378960">
    <property type="component" value="Unassembled WGS sequence"/>
</dbReference>
<keyword evidence="2" id="KW-1133">Transmembrane helix</keyword>
<keyword evidence="2" id="KW-0472">Membrane</keyword>
<accession>A0AAV5R370</accession>
<evidence type="ECO:0000313" key="3">
    <source>
        <dbReference type="EMBL" id="GMM45946.1"/>
    </source>
</evidence>
<evidence type="ECO:0000313" key="4">
    <source>
        <dbReference type="Proteomes" id="UP001378960"/>
    </source>
</evidence>
<feature type="transmembrane region" description="Helical" evidence="2">
    <location>
        <begin position="38"/>
        <end position="60"/>
    </location>
</feature>
<sequence length="350" mass="39605">METTSPDDLVEYKAVVIEIPNSKENPFLQTSPFLKDTLYIIIFPVIFGLILFYIIGVVITKLHAKRQVQKTEPFDKVYEFVENNDNNDSKNPFSDKFMASEVSFVNTNPIMDSYKNKSVHSLDTISQFSMNNHRQRDSIGSTLQLNFTNPPNLQPDGKESKMGDGFGSPIFYSMVNTPAITDSSNYADAQTSRSRTDTNSTAFYSLDEPSKAMTSVTINSVNNKTRSHKRTISSHILDEFIQTGELPMLNESNDKINEINVNDNNNNCKIENHSMYENSNNLAYDIPKNNSITIRSTHSSRSPSPRRDYRMYNQYSSRSPSHSPVRNSNKSLIRDTNSLTRGSTRGDIGL</sequence>
<keyword evidence="4" id="KW-1185">Reference proteome</keyword>
<comment type="caution">
    <text evidence="3">The sequence shown here is derived from an EMBL/GenBank/DDBJ whole genome shotgun (WGS) entry which is preliminary data.</text>
</comment>
<organism evidence="3 4">
    <name type="scientific">Pichia kluyveri</name>
    <name type="common">Yeast</name>
    <dbReference type="NCBI Taxonomy" id="36015"/>
    <lineage>
        <taxon>Eukaryota</taxon>
        <taxon>Fungi</taxon>
        <taxon>Dikarya</taxon>
        <taxon>Ascomycota</taxon>
        <taxon>Saccharomycotina</taxon>
        <taxon>Pichiomycetes</taxon>
        <taxon>Pichiales</taxon>
        <taxon>Pichiaceae</taxon>
        <taxon>Pichia</taxon>
    </lineage>
</organism>
<protein>
    <submittedName>
        <fullName evidence="3">Uncharacterized protein</fullName>
    </submittedName>
</protein>
<feature type="region of interest" description="Disordered" evidence="1">
    <location>
        <begin position="293"/>
        <end position="350"/>
    </location>
</feature>
<dbReference type="AlphaFoldDB" id="A0AAV5R370"/>
<keyword evidence="2" id="KW-0812">Transmembrane</keyword>
<evidence type="ECO:0000256" key="1">
    <source>
        <dbReference type="SAM" id="MobiDB-lite"/>
    </source>
</evidence>